<sequence length="113" mass="13033">SSHLTTTFFSYNDTIDDESLLFAIQRRDFPSETDHSVTISGPKNLMNVTERMTKAFEEAINWAAGICFCAVDEDLVKHLKIPEMCSRNGTLVYMDTCYLYYYEIEKALQLNLK</sequence>
<name>A0A8J2KNM8_9HEXA</name>
<reference evidence="1" key="1">
    <citation type="submission" date="2021-06" db="EMBL/GenBank/DDBJ databases">
        <authorList>
            <person name="Hodson N. C."/>
            <person name="Mongue J. A."/>
            <person name="Jaron S. K."/>
        </authorList>
    </citation>
    <scope>NUCLEOTIDE SEQUENCE</scope>
</reference>
<dbReference type="Proteomes" id="UP000708208">
    <property type="component" value="Unassembled WGS sequence"/>
</dbReference>
<organism evidence="1 2">
    <name type="scientific">Allacma fusca</name>
    <dbReference type="NCBI Taxonomy" id="39272"/>
    <lineage>
        <taxon>Eukaryota</taxon>
        <taxon>Metazoa</taxon>
        <taxon>Ecdysozoa</taxon>
        <taxon>Arthropoda</taxon>
        <taxon>Hexapoda</taxon>
        <taxon>Collembola</taxon>
        <taxon>Symphypleona</taxon>
        <taxon>Sminthuridae</taxon>
        <taxon>Allacma</taxon>
    </lineage>
</organism>
<proteinExistence type="predicted"/>
<protein>
    <submittedName>
        <fullName evidence="1">Uncharacterized protein</fullName>
    </submittedName>
</protein>
<keyword evidence="2" id="KW-1185">Reference proteome</keyword>
<dbReference type="AlphaFoldDB" id="A0A8J2KNM8"/>
<dbReference type="EMBL" id="CAJVCH010404590">
    <property type="protein sequence ID" value="CAG7817820.1"/>
    <property type="molecule type" value="Genomic_DNA"/>
</dbReference>
<comment type="caution">
    <text evidence="1">The sequence shown here is derived from an EMBL/GenBank/DDBJ whole genome shotgun (WGS) entry which is preliminary data.</text>
</comment>
<evidence type="ECO:0000313" key="2">
    <source>
        <dbReference type="Proteomes" id="UP000708208"/>
    </source>
</evidence>
<gene>
    <name evidence="1" type="ORF">AFUS01_LOCUS28364</name>
</gene>
<evidence type="ECO:0000313" key="1">
    <source>
        <dbReference type="EMBL" id="CAG7817820.1"/>
    </source>
</evidence>
<feature type="non-terminal residue" evidence="1">
    <location>
        <position position="113"/>
    </location>
</feature>
<accession>A0A8J2KNM8</accession>